<keyword evidence="4" id="KW-0690">Ribosome biogenesis</keyword>
<feature type="compositionally biased region" description="Gly residues" evidence="7">
    <location>
        <begin position="307"/>
        <end position="351"/>
    </location>
</feature>
<comment type="subcellular location">
    <subcellularLocation>
        <location evidence="2">Nucleus</location>
        <location evidence="2">Nucleolus</location>
    </subcellularLocation>
</comment>
<keyword evidence="6" id="KW-0539">Nucleus</keyword>
<evidence type="ECO:0000256" key="5">
    <source>
        <dbReference type="ARBA" id="ARBA00023054"/>
    </source>
</evidence>
<keyword evidence="9" id="KW-1185">Reference proteome</keyword>
<reference evidence="8 9" key="1">
    <citation type="submission" date="2024-08" db="EMBL/GenBank/DDBJ databases">
        <authorList>
            <person name="Cucini C."/>
            <person name="Frati F."/>
        </authorList>
    </citation>
    <scope>NUCLEOTIDE SEQUENCE [LARGE SCALE GENOMIC DNA]</scope>
</reference>
<organism evidence="8 9">
    <name type="scientific">Orchesella dallaii</name>
    <dbReference type="NCBI Taxonomy" id="48710"/>
    <lineage>
        <taxon>Eukaryota</taxon>
        <taxon>Metazoa</taxon>
        <taxon>Ecdysozoa</taxon>
        <taxon>Arthropoda</taxon>
        <taxon>Hexapoda</taxon>
        <taxon>Collembola</taxon>
        <taxon>Entomobryomorpha</taxon>
        <taxon>Entomobryoidea</taxon>
        <taxon>Orchesellidae</taxon>
        <taxon>Orchesellinae</taxon>
        <taxon>Orchesella</taxon>
    </lineage>
</organism>
<feature type="region of interest" description="Disordered" evidence="7">
    <location>
        <begin position="211"/>
        <end position="364"/>
    </location>
</feature>
<feature type="region of interest" description="Disordered" evidence="7">
    <location>
        <begin position="116"/>
        <end position="135"/>
    </location>
</feature>
<evidence type="ECO:0000313" key="8">
    <source>
        <dbReference type="EMBL" id="CAL8143826.1"/>
    </source>
</evidence>
<dbReference type="Proteomes" id="UP001642540">
    <property type="component" value="Unassembled WGS sequence"/>
</dbReference>
<feature type="compositionally biased region" description="Basic residues" evidence="7">
    <location>
        <begin position="354"/>
        <end position="364"/>
    </location>
</feature>
<evidence type="ECO:0000256" key="3">
    <source>
        <dbReference type="ARBA" id="ARBA00007336"/>
    </source>
</evidence>
<feature type="compositionally biased region" description="Basic and acidic residues" evidence="7">
    <location>
        <begin position="225"/>
        <end position="240"/>
    </location>
</feature>
<feature type="region of interest" description="Disordered" evidence="7">
    <location>
        <begin position="1"/>
        <end position="23"/>
    </location>
</feature>
<evidence type="ECO:0000313" key="9">
    <source>
        <dbReference type="Proteomes" id="UP001642540"/>
    </source>
</evidence>
<name>A0ABP1S5Y1_9HEXA</name>
<accession>A0ABP1S5Y1</accession>
<dbReference type="Pfam" id="PF05890">
    <property type="entry name" value="Ebp2"/>
    <property type="match status" value="1"/>
</dbReference>
<evidence type="ECO:0000256" key="4">
    <source>
        <dbReference type="ARBA" id="ARBA00022517"/>
    </source>
</evidence>
<comment type="function">
    <text evidence="1">Required for the processing of the 27S pre-rRNA.</text>
</comment>
<evidence type="ECO:0008006" key="10">
    <source>
        <dbReference type="Google" id="ProtNLM"/>
    </source>
</evidence>
<proteinExistence type="inferred from homology"/>
<protein>
    <recommendedName>
        <fullName evidence="10">rRNA-processing protein EBP2</fullName>
    </recommendedName>
</protein>
<evidence type="ECO:0000256" key="2">
    <source>
        <dbReference type="ARBA" id="ARBA00004604"/>
    </source>
</evidence>
<dbReference type="EMBL" id="CAXLJM020000160">
    <property type="protein sequence ID" value="CAL8143826.1"/>
    <property type="molecule type" value="Genomic_DNA"/>
</dbReference>
<comment type="caution">
    <text evidence="8">The sequence shown here is derived from an EMBL/GenBank/DDBJ whole genome shotgun (WGS) entry which is preliminary data.</text>
</comment>
<dbReference type="PANTHER" id="PTHR13028:SF0">
    <property type="entry name" value="RRNA-PROCESSING PROTEIN EBP2-RELATED"/>
    <property type="match status" value="1"/>
</dbReference>
<evidence type="ECO:0000256" key="7">
    <source>
        <dbReference type="SAM" id="MobiDB-lite"/>
    </source>
</evidence>
<evidence type="ECO:0000256" key="6">
    <source>
        <dbReference type="ARBA" id="ARBA00023242"/>
    </source>
</evidence>
<gene>
    <name evidence="8" type="ORF">ODALV1_LOCUS29934</name>
</gene>
<dbReference type="InterPro" id="IPR008610">
    <property type="entry name" value="Ebp2"/>
</dbReference>
<evidence type="ECO:0000256" key="1">
    <source>
        <dbReference type="ARBA" id="ARBA00003387"/>
    </source>
</evidence>
<sequence>MKMVEDEEAFQSSDEEEMDEVSDGELQAAFARGDLKPGLVVMQKPGTQSKEKKPIVINNIPLMELKLEQMKLPKKLGWVERLDIVNGLAPLAPEIALQVDEHKSKREREIKFINTQKSKKKSLASSQPSLRSVDEDPVHNDFIREMNFYRQAQEAILKCLPRLKELGVPTKRPDDYFAEMAKTDNHMQKVAKVLNKKQIATERAEKVRKIREQKKYSKQTQVHVLQERQKAKKELNESVKKYRKGQKNALDFLDEKKGRQNPAGKGKGDKPRVNRRRMIKNEKYGAQSGNKKGSKWNTRESLDNFDGGFGGGKKGRGGNPKGKGGMGRGKPGMGRGKPGMGNKRPGGGGSRPGKSTRQKNKARK</sequence>
<comment type="similarity">
    <text evidence="3">Belongs to the EBP2 family.</text>
</comment>
<keyword evidence="5" id="KW-0175">Coiled coil</keyword>
<dbReference type="PANTHER" id="PTHR13028">
    <property type="entry name" value="RRNA PROCESSING PROTEIN EBNA1-BINDING PROTEIN-RELATED"/>
    <property type="match status" value="1"/>
</dbReference>